<evidence type="ECO:0000259" key="1">
    <source>
        <dbReference type="Pfam" id="PF07812"/>
    </source>
</evidence>
<keyword evidence="3" id="KW-1185">Reference proteome</keyword>
<organism evidence="2 3">
    <name type="scientific">Paracoccus litorisediminis</name>
    <dbReference type="NCBI Taxonomy" id="2006130"/>
    <lineage>
        <taxon>Bacteria</taxon>
        <taxon>Pseudomonadati</taxon>
        <taxon>Pseudomonadota</taxon>
        <taxon>Alphaproteobacteria</taxon>
        <taxon>Rhodobacterales</taxon>
        <taxon>Paracoccaceae</taxon>
        <taxon>Paracoccus</taxon>
    </lineage>
</organism>
<dbReference type="Proteomes" id="UP000449846">
    <property type="component" value="Unassembled WGS sequence"/>
</dbReference>
<name>A0A844HN91_9RHOB</name>
<evidence type="ECO:0000313" key="2">
    <source>
        <dbReference type="EMBL" id="MTH60508.1"/>
    </source>
</evidence>
<dbReference type="RefSeq" id="WP_155040452.1">
    <property type="nucleotide sequence ID" value="NZ_JBHGCD010000011.1"/>
</dbReference>
<dbReference type="EMBL" id="WMIG01000008">
    <property type="protein sequence ID" value="MTH60508.1"/>
    <property type="molecule type" value="Genomic_DNA"/>
</dbReference>
<dbReference type="InterPro" id="IPR012924">
    <property type="entry name" value="TfuA_core"/>
</dbReference>
<feature type="domain" description="TfuA-like core" evidence="1">
    <location>
        <begin position="48"/>
        <end position="166"/>
    </location>
</feature>
<gene>
    <name evidence="2" type="ORF">GL300_14925</name>
</gene>
<accession>A0A844HN91</accession>
<protein>
    <recommendedName>
        <fullName evidence="1">TfuA-like core domain-containing protein</fullName>
    </recommendedName>
</protein>
<sequence>MSVIVFAGPSISAADRAAFPEFRFLPPVRQGELYAAARSAPKAIGIIDGYFDGVPAVWHKEVLWALSEGIAVFGAASMGALRAAELHPFGMTGIGRIFEDFRDGRLTDDDEVALQHGPAEAGYLALSEPMVNVRATLTRAVTDGVLDADSAENLARIAKSQFYQQRNWPGILAKADLPPPQGDAFRAWLRQGKVDQKREDARALLQAMTDHLQQGAPRAIANFAFERTEAWLNAPWHAQHGGTADPDDALILDELRLDGDAYLRTRRAALLQSLASQTAQVMGLEPQPDEIAASVASFRRGRGLFRQQQVENWATENGLEGSEVRRLATGHAASGKLARHQDEALQGAILDVLRLDGRYPVLRDRARVRAGLTKSGTPPLPLLVAWYFESRLGRPVPEDIDAYARELGFSGQARLLDLLTGEFALAARTD</sequence>
<reference evidence="2 3" key="1">
    <citation type="submission" date="2019-11" db="EMBL/GenBank/DDBJ databases">
        <authorList>
            <person name="Dong K."/>
        </authorList>
    </citation>
    <scope>NUCLEOTIDE SEQUENCE [LARGE SCALE GENOMIC DNA]</scope>
    <source>
        <strain evidence="2 3">NBRC 112902</strain>
    </source>
</reference>
<dbReference type="OrthoDB" id="118811at2"/>
<dbReference type="AlphaFoldDB" id="A0A844HN91"/>
<comment type="caution">
    <text evidence="2">The sequence shown here is derived from an EMBL/GenBank/DDBJ whole genome shotgun (WGS) entry which is preliminary data.</text>
</comment>
<evidence type="ECO:0000313" key="3">
    <source>
        <dbReference type="Proteomes" id="UP000449846"/>
    </source>
</evidence>
<dbReference type="Pfam" id="PF07812">
    <property type="entry name" value="TfuA"/>
    <property type="match status" value="1"/>
</dbReference>
<proteinExistence type="predicted"/>